<evidence type="ECO:0000313" key="1">
    <source>
        <dbReference type="EMBL" id="SDJ14412.1"/>
    </source>
</evidence>
<dbReference type="Proteomes" id="UP000198945">
    <property type="component" value="Unassembled WGS sequence"/>
</dbReference>
<reference evidence="1 3" key="1">
    <citation type="submission" date="2016-10" db="EMBL/GenBank/DDBJ databases">
        <authorList>
            <person name="de Groot N.N."/>
        </authorList>
    </citation>
    <scope>NUCLEOTIDE SEQUENCE [LARGE SCALE GENOMIC DNA]</scope>
    <source>
        <strain evidence="1 3">WG7</strain>
    </source>
</reference>
<evidence type="ECO:0000313" key="2">
    <source>
        <dbReference type="EMBL" id="SDJ15366.1"/>
    </source>
</evidence>
<dbReference type="AlphaFoldDB" id="A0A1G9PJF4"/>
<evidence type="ECO:0000313" key="3">
    <source>
        <dbReference type="Proteomes" id="UP000198945"/>
    </source>
</evidence>
<protein>
    <submittedName>
        <fullName evidence="1">Uncharacterized protein</fullName>
    </submittedName>
</protein>
<gene>
    <name evidence="1" type="ORF">SAMN04515654_1301</name>
    <name evidence="2" type="ORF">SAMN04515654_13026</name>
</gene>
<accession>A0A1G9PJF4</accession>
<dbReference type="EMBL" id="FNEH01000030">
    <property type="protein sequence ID" value="SDJ14412.1"/>
    <property type="molecule type" value="Genomic_DNA"/>
</dbReference>
<organism evidence="1 3">
    <name type="scientific">Halanaerobium congolense</name>
    <dbReference type="NCBI Taxonomy" id="54121"/>
    <lineage>
        <taxon>Bacteria</taxon>
        <taxon>Bacillati</taxon>
        <taxon>Bacillota</taxon>
        <taxon>Clostridia</taxon>
        <taxon>Halanaerobiales</taxon>
        <taxon>Halanaerobiaceae</taxon>
        <taxon>Halanaerobium</taxon>
    </lineage>
</organism>
<dbReference type="EMBL" id="FNEH01000030">
    <property type="protein sequence ID" value="SDJ15366.1"/>
    <property type="molecule type" value="Genomic_DNA"/>
</dbReference>
<proteinExistence type="predicted"/>
<sequence>MNEENWQENMELPFHSQEEREEWYKFECPKCGKKDEVPGFVIDEFAMGKDLKEGEMPGVACPECNAEMKFKFTFKREPY</sequence>
<dbReference type="RefSeq" id="WP_089730968.1">
    <property type="nucleotide sequence ID" value="NZ_FNEH01000030.1"/>
</dbReference>
<name>A0A1G9PJF4_9FIRM</name>